<feature type="region of interest" description="Disordered" evidence="1">
    <location>
        <begin position="1"/>
        <end position="22"/>
    </location>
</feature>
<name>A0A9N9WW19_9DIPT</name>
<feature type="compositionally biased region" description="Basic and acidic residues" evidence="1">
    <location>
        <begin position="12"/>
        <end position="22"/>
    </location>
</feature>
<gene>
    <name evidence="2" type="ORF">CHIRRI_LOCUS11051</name>
</gene>
<dbReference type="PANTHER" id="PTHR21838:SF2">
    <property type="entry name" value="COILED-COIL DOMAIN-CONTAINING PROTEIN 137"/>
    <property type="match status" value="1"/>
</dbReference>
<evidence type="ECO:0000256" key="1">
    <source>
        <dbReference type="SAM" id="MobiDB-lite"/>
    </source>
</evidence>
<evidence type="ECO:0000313" key="2">
    <source>
        <dbReference type="EMBL" id="CAG9808207.1"/>
    </source>
</evidence>
<dbReference type="InterPro" id="IPR026680">
    <property type="entry name" value="CCDC137"/>
</dbReference>
<protein>
    <submittedName>
        <fullName evidence="2">Uncharacterized protein</fullName>
    </submittedName>
</protein>
<feature type="compositionally biased region" description="Basic residues" evidence="1">
    <location>
        <begin position="1"/>
        <end position="11"/>
    </location>
</feature>
<accession>A0A9N9WW19</accession>
<organism evidence="2 3">
    <name type="scientific">Chironomus riparius</name>
    <dbReference type="NCBI Taxonomy" id="315576"/>
    <lineage>
        <taxon>Eukaryota</taxon>
        <taxon>Metazoa</taxon>
        <taxon>Ecdysozoa</taxon>
        <taxon>Arthropoda</taxon>
        <taxon>Hexapoda</taxon>
        <taxon>Insecta</taxon>
        <taxon>Pterygota</taxon>
        <taxon>Neoptera</taxon>
        <taxon>Endopterygota</taxon>
        <taxon>Diptera</taxon>
        <taxon>Nematocera</taxon>
        <taxon>Chironomoidea</taxon>
        <taxon>Chironomidae</taxon>
        <taxon>Chironominae</taxon>
        <taxon>Chironomus</taxon>
    </lineage>
</organism>
<dbReference type="Proteomes" id="UP001153620">
    <property type="component" value="Chromosome 3"/>
</dbReference>
<dbReference type="EMBL" id="OU895879">
    <property type="protein sequence ID" value="CAG9808207.1"/>
    <property type="molecule type" value="Genomic_DNA"/>
</dbReference>
<sequence>MGKPKKCKHHGVRDPMKQREEREQKLVELKKINNPPKEDQEISKRFRQFMEIKKSVSSIGKNNKNKKRITVHDDFVKSEGIGKKLRNESNKQHLRRVEHLLHKKKQEAEYAKKFNVQIIRDEVTGEIKMKKDPLIKANQKKVKKLKDKDKEDEEATTKKKEEDVPEFPLVKYQFSAKQKRKLMLEEHAVQDHVKFGEVVKEPPTFNLPQKANTIKTRKKNFLFLSQFNK</sequence>
<dbReference type="AlphaFoldDB" id="A0A9N9WW19"/>
<dbReference type="PANTHER" id="PTHR21838">
    <property type="entry name" value="COILED-COIL DOMAIN-CONTAINING PROTEIN 137"/>
    <property type="match status" value="1"/>
</dbReference>
<reference evidence="2" key="1">
    <citation type="submission" date="2022-01" db="EMBL/GenBank/DDBJ databases">
        <authorList>
            <person name="King R."/>
        </authorList>
    </citation>
    <scope>NUCLEOTIDE SEQUENCE</scope>
</reference>
<feature type="region of interest" description="Disordered" evidence="1">
    <location>
        <begin position="139"/>
        <end position="162"/>
    </location>
</feature>
<evidence type="ECO:0000313" key="3">
    <source>
        <dbReference type="Proteomes" id="UP001153620"/>
    </source>
</evidence>
<proteinExistence type="predicted"/>
<reference evidence="2" key="2">
    <citation type="submission" date="2022-10" db="EMBL/GenBank/DDBJ databases">
        <authorList>
            <consortium name="ENA_rothamsted_submissions"/>
            <consortium name="culmorum"/>
            <person name="King R."/>
        </authorList>
    </citation>
    <scope>NUCLEOTIDE SEQUENCE</scope>
</reference>
<keyword evidence="3" id="KW-1185">Reference proteome</keyword>
<dbReference type="GO" id="GO:0005634">
    <property type="term" value="C:nucleus"/>
    <property type="evidence" value="ECO:0007669"/>
    <property type="project" value="TreeGrafter"/>
</dbReference>
<dbReference type="OrthoDB" id="5876637at2759"/>